<reference evidence="2 4" key="1">
    <citation type="submission" date="2019-08" db="EMBL/GenBank/DDBJ databases">
        <title>Paraburkholderia simonii sp. nov. and P. youngii sp. nov. Brazilian and Mexican Mimosa-associated rhizobia.</title>
        <authorList>
            <person name="Mavima L."/>
            <person name="Beukes C.W."/>
            <person name="Palmer M."/>
            <person name="De Meyer S.E."/>
            <person name="James E.K."/>
            <person name="Maluk M."/>
            <person name="Avontuur J.R."/>
            <person name="Chan W.Y."/>
            <person name="Venter S.N."/>
            <person name="Steenkamp E.T."/>
        </authorList>
    </citation>
    <scope>NUCLEOTIDE SEQUENCE [LARGE SCALE GENOMIC DNA]</scope>
    <source>
        <strain evidence="2 4">JPY454</strain>
    </source>
</reference>
<dbReference type="Proteomes" id="UP000821598">
    <property type="component" value="Unassembled WGS sequence"/>
</dbReference>
<sequence>MKTLMIKDLSVTEQLDSKAMKAVRGGYGPSKYYSFAPVYAPTSIKNSTTSQFIGNELNFQNANGNNVAFSEGIDSTLSPYVVSSNSNGH</sequence>
<dbReference type="EMBL" id="JACHDE010000001">
    <property type="protein sequence ID" value="MBB5398637.1"/>
    <property type="molecule type" value="Genomic_DNA"/>
</dbReference>
<dbReference type="EMBL" id="VOMC01000007">
    <property type="protein sequence ID" value="NVI03789.1"/>
    <property type="molecule type" value="Genomic_DNA"/>
</dbReference>
<reference evidence="1 3" key="2">
    <citation type="submission" date="2020-08" db="EMBL/GenBank/DDBJ databases">
        <title>Genomic Encyclopedia of Type Strains, Phase IV (KMG-V): Genome sequencing to study the core and pangenomes of soil and plant-associated prokaryotes.</title>
        <authorList>
            <person name="Whitman W."/>
        </authorList>
    </citation>
    <scope>NUCLEOTIDE SEQUENCE [LARGE SCALE GENOMIC DNA]</scope>
    <source>
        <strain evidence="1 3">JPY162</strain>
    </source>
</reference>
<dbReference type="RefSeq" id="WP_176125864.1">
    <property type="nucleotide sequence ID" value="NZ_JACHDE010000001.1"/>
</dbReference>
<proteinExistence type="predicted"/>
<dbReference type="Proteomes" id="UP000592820">
    <property type="component" value="Unassembled WGS sequence"/>
</dbReference>
<evidence type="ECO:0000313" key="3">
    <source>
        <dbReference type="Proteomes" id="UP000592820"/>
    </source>
</evidence>
<evidence type="ECO:0000313" key="2">
    <source>
        <dbReference type="EMBL" id="NVI03789.1"/>
    </source>
</evidence>
<accession>A0A7W8L1C7</accession>
<protein>
    <submittedName>
        <fullName evidence="1">Uncharacterized protein</fullName>
    </submittedName>
</protein>
<evidence type="ECO:0000313" key="1">
    <source>
        <dbReference type="EMBL" id="MBB5398637.1"/>
    </source>
</evidence>
<organism evidence="1 3">
    <name type="scientific">Paraburkholderia youngii</name>
    <dbReference type="NCBI Taxonomy" id="2782701"/>
    <lineage>
        <taxon>Bacteria</taxon>
        <taxon>Pseudomonadati</taxon>
        <taxon>Pseudomonadota</taxon>
        <taxon>Betaproteobacteria</taxon>
        <taxon>Burkholderiales</taxon>
        <taxon>Burkholderiaceae</taxon>
        <taxon>Paraburkholderia</taxon>
    </lineage>
</organism>
<dbReference type="AlphaFoldDB" id="A0A7W8L1C7"/>
<evidence type="ECO:0000313" key="4">
    <source>
        <dbReference type="Proteomes" id="UP000821598"/>
    </source>
</evidence>
<keyword evidence="4" id="KW-1185">Reference proteome</keyword>
<gene>
    <name evidence="2" type="ORF">FSB64_08330</name>
    <name evidence="1" type="ORF">HDG41_000673</name>
</gene>
<comment type="caution">
    <text evidence="1">The sequence shown here is derived from an EMBL/GenBank/DDBJ whole genome shotgun (WGS) entry which is preliminary data.</text>
</comment>
<name>A0A7W8L1C7_9BURK</name>